<keyword evidence="3" id="KW-1185">Reference proteome</keyword>
<evidence type="ECO:0000313" key="3">
    <source>
        <dbReference type="Proteomes" id="UP000269573"/>
    </source>
</evidence>
<evidence type="ECO:0000256" key="1">
    <source>
        <dbReference type="SAM" id="Phobius"/>
    </source>
</evidence>
<evidence type="ECO:0000313" key="2">
    <source>
        <dbReference type="EMBL" id="RNB88437.1"/>
    </source>
</evidence>
<dbReference type="Proteomes" id="UP000269573">
    <property type="component" value="Unassembled WGS sequence"/>
</dbReference>
<dbReference type="EMBL" id="RHHU01000003">
    <property type="protein sequence ID" value="RNB88437.1"/>
    <property type="molecule type" value="Genomic_DNA"/>
</dbReference>
<dbReference type="AlphaFoldDB" id="A0A3M8DN69"/>
<protein>
    <submittedName>
        <fullName evidence="2">Uncharacterized protein</fullName>
    </submittedName>
</protein>
<reference evidence="2 3" key="1">
    <citation type="submission" date="2018-10" db="EMBL/GenBank/DDBJ databases">
        <title>Phylogenomics of Brevibacillus.</title>
        <authorList>
            <person name="Dunlap C."/>
        </authorList>
    </citation>
    <scope>NUCLEOTIDE SEQUENCE [LARGE SCALE GENOMIC DNA]</scope>
    <source>
        <strain evidence="2 3">JCM 15774</strain>
    </source>
</reference>
<keyword evidence="1" id="KW-1133">Transmembrane helix</keyword>
<comment type="caution">
    <text evidence="2">The sequence shown here is derived from an EMBL/GenBank/DDBJ whole genome shotgun (WGS) entry which is preliminary data.</text>
</comment>
<keyword evidence="1" id="KW-0812">Transmembrane</keyword>
<keyword evidence="1" id="KW-0472">Membrane</keyword>
<proteinExistence type="predicted"/>
<sequence>MNIKKMISEIEPKELDTEMMIANLRNQFVELYNRKDVTQYVAVLNDMLQLAINLKQDLILKHFGAAPVVASDETMQLQEMFKCLALRSRNSNWFLDLFGLFLGLAAVLHFRSDEIESTFFQVKH</sequence>
<feature type="transmembrane region" description="Helical" evidence="1">
    <location>
        <begin position="93"/>
        <end position="110"/>
    </location>
</feature>
<organism evidence="2 3">
    <name type="scientific">Brevibacillus nitrificans</name>
    <dbReference type="NCBI Taxonomy" id="651560"/>
    <lineage>
        <taxon>Bacteria</taxon>
        <taxon>Bacillati</taxon>
        <taxon>Bacillota</taxon>
        <taxon>Bacilli</taxon>
        <taxon>Bacillales</taxon>
        <taxon>Paenibacillaceae</taxon>
        <taxon>Brevibacillus</taxon>
    </lineage>
</organism>
<name>A0A3M8DN69_9BACL</name>
<dbReference type="RefSeq" id="WP_122922542.1">
    <property type="nucleotide sequence ID" value="NZ_RHHU01000003.1"/>
</dbReference>
<gene>
    <name evidence="2" type="ORF">EDM59_04770</name>
</gene>
<accession>A0A3M8DN69</accession>